<evidence type="ECO:0000256" key="2">
    <source>
        <dbReference type="ARBA" id="ARBA00022729"/>
    </source>
</evidence>
<gene>
    <name evidence="7" type="primary">LRRN2_1</name>
    <name evidence="7" type="ORF">E2C01_003767</name>
</gene>
<keyword evidence="3" id="KW-0677">Repeat</keyword>
<feature type="chain" id="PRO_5022881854" evidence="5">
    <location>
        <begin position="20"/>
        <end position="554"/>
    </location>
</feature>
<reference evidence="7 8" key="1">
    <citation type="submission" date="2019-05" db="EMBL/GenBank/DDBJ databases">
        <title>Another draft genome of Portunus trituberculatus and its Hox gene families provides insights of decapod evolution.</title>
        <authorList>
            <person name="Jeong J.-H."/>
            <person name="Song I."/>
            <person name="Kim S."/>
            <person name="Choi T."/>
            <person name="Kim D."/>
            <person name="Ryu S."/>
            <person name="Kim W."/>
        </authorList>
    </citation>
    <scope>NUCLEOTIDE SEQUENCE [LARGE SCALE GENOMIC DNA]</scope>
    <source>
        <tissue evidence="7">Muscle</tissue>
    </source>
</reference>
<evidence type="ECO:0000259" key="6">
    <source>
        <dbReference type="SMART" id="SM00082"/>
    </source>
</evidence>
<keyword evidence="8" id="KW-1185">Reference proteome</keyword>
<keyword evidence="4" id="KW-0812">Transmembrane</keyword>
<keyword evidence="2 5" id="KW-0732">Signal</keyword>
<dbReference type="Gene3D" id="3.80.10.10">
    <property type="entry name" value="Ribonuclease Inhibitor"/>
    <property type="match status" value="3"/>
</dbReference>
<feature type="signal peptide" evidence="5">
    <location>
        <begin position="1"/>
        <end position="19"/>
    </location>
</feature>
<sequence length="554" mass="62048">MMLDTIGIFILIGVLQTRGASEPATQCPHWCKCEASGVLCEEGGIPQMEPEIKTFNLNNATPPIPELSPTITKHLQHMVSVDFNAAGLTTIQPEALRVMEHLEELSLTNNNITVIYNNTFVYCPSLVDLNLDNNNIQIIQEGSFTSLHQLQKLSLAHNSLIAIPTSLPPYLEFLSVHHNLLPEAPQLNLHYLTNLNLCYNLITHINPKQILLKNLKNLCLGGSKFIINSRLFTHEQFPILESLHLKGTSQEFLDIPDRALRNIQNMSTISLTTLELDYCSIASLTAFEHMSTLHALRMTNVILISTRMFAPIFKLPLITVLDFSGSPGLAQSFLESPPTRILNSLKILRMRGCHITSLPQSLQKHKLPNITHLDISFNPLKCTCDLSWIPDHVREGNLVLENEEYTICANPEHLRNITLLTTTLCPISRTLSTIPNPELTVSTQNITPTSFLNTTYANIQTTSTVQVFPEWSTESSGEASKTNTPHPDSALNRPIMWFSVEKILGIFGAIAVSIIVAYFLVTLLKNLQNHYRTRNFNVCNAHYNSQQQLTLHAI</sequence>
<proteinExistence type="predicted"/>
<dbReference type="InterPro" id="IPR003591">
    <property type="entry name" value="Leu-rich_rpt_typical-subtyp"/>
</dbReference>
<dbReference type="SMART" id="SM00369">
    <property type="entry name" value="LRR_TYP"/>
    <property type="match status" value="5"/>
</dbReference>
<name>A0A5B7CUF4_PORTR</name>
<dbReference type="PANTHER" id="PTHR24366">
    <property type="entry name" value="IG(IMMUNOGLOBULIN) AND LRR(LEUCINE RICH REPEAT) DOMAINS"/>
    <property type="match status" value="1"/>
</dbReference>
<dbReference type="Pfam" id="PF13855">
    <property type="entry name" value="LRR_8"/>
    <property type="match status" value="1"/>
</dbReference>
<dbReference type="InterPro" id="IPR032675">
    <property type="entry name" value="LRR_dom_sf"/>
</dbReference>
<evidence type="ECO:0000256" key="5">
    <source>
        <dbReference type="SAM" id="SignalP"/>
    </source>
</evidence>
<dbReference type="InterPro" id="IPR001611">
    <property type="entry name" value="Leu-rich_rpt"/>
</dbReference>
<evidence type="ECO:0000256" key="1">
    <source>
        <dbReference type="ARBA" id="ARBA00022614"/>
    </source>
</evidence>
<dbReference type="PANTHER" id="PTHR24366:SF96">
    <property type="entry name" value="LEUCINE RICH REPEAT CONTAINING 53"/>
    <property type="match status" value="1"/>
</dbReference>
<dbReference type="PROSITE" id="PS51450">
    <property type="entry name" value="LRR"/>
    <property type="match status" value="2"/>
</dbReference>
<protein>
    <submittedName>
        <fullName evidence="7">Leucine-rich repeat neuronal protein 2</fullName>
    </submittedName>
</protein>
<evidence type="ECO:0000313" key="8">
    <source>
        <dbReference type="Proteomes" id="UP000324222"/>
    </source>
</evidence>
<evidence type="ECO:0000256" key="3">
    <source>
        <dbReference type="ARBA" id="ARBA00022737"/>
    </source>
</evidence>
<evidence type="ECO:0000256" key="4">
    <source>
        <dbReference type="SAM" id="Phobius"/>
    </source>
</evidence>
<dbReference type="AlphaFoldDB" id="A0A5B7CUF4"/>
<feature type="transmembrane region" description="Helical" evidence="4">
    <location>
        <begin position="503"/>
        <end position="524"/>
    </location>
</feature>
<dbReference type="OrthoDB" id="676979at2759"/>
<keyword evidence="4" id="KW-1133">Transmembrane helix</keyword>
<organism evidence="7 8">
    <name type="scientific">Portunus trituberculatus</name>
    <name type="common">Swimming crab</name>
    <name type="synonym">Neptunus trituberculatus</name>
    <dbReference type="NCBI Taxonomy" id="210409"/>
    <lineage>
        <taxon>Eukaryota</taxon>
        <taxon>Metazoa</taxon>
        <taxon>Ecdysozoa</taxon>
        <taxon>Arthropoda</taxon>
        <taxon>Crustacea</taxon>
        <taxon>Multicrustacea</taxon>
        <taxon>Malacostraca</taxon>
        <taxon>Eumalacostraca</taxon>
        <taxon>Eucarida</taxon>
        <taxon>Decapoda</taxon>
        <taxon>Pleocyemata</taxon>
        <taxon>Brachyura</taxon>
        <taxon>Eubrachyura</taxon>
        <taxon>Portunoidea</taxon>
        <taxon>Portunidae</taxon>
        <taxon>Portuninae</taxon>
        <taxon>Portunus</taxon>
    </lineage>
</organism>
<dbReference type="Proteomes" id="UP000324222">
    <property type="component" value="Unassembled WGS sequence"/>
</dbReference>
<evidence type="ECO:0000313" key="7">
    <source>
        <dbReference type="EMBL" id="MPC11113.1"/>
    </source>
</evidence>
<feature type="domain" description="LRRCT" evidence="6">
    <location>
        <begin position="378"/>
        <end position="426"/>
    </location>
</feature>
<dbReference type="InterPro" id="IPR000483">
    <property type="entry name" value="Cys-rich_flank_reg_C"/>
</dbReference>
<comment type="caution">
    <text evidence="7">The sequence shown here is derived from an EMBL/GenBank/DDBJ whole genome shotgun (WGS) entry which is preliminary data.</text>
</comment>
<dbReference type="SUPFAM" id="SSF52058">
    <property type="entry name" value="L domain-like"/>
    <property type="match status" value="1"/>
</dbReference>
<accession>A0A5B7CUF4</accession>
<keyword evidence="4" id="KW-0472">Membrane</keyword>
<dbReference type="SMART" id="SM00082">
    <property type="entry name" value="LRRCT"/>
    <property type="match status" value="1"/>
</dbReference>
<dbReference type="EMBL" id="VSRR010000145">
    <property type="protein sequence ID" value="MPC11113.1"/>
    <property type="molecule type" value="Genomic_DNA"/>
</dbReference>
<keyword evidence="1" id="KW-0433">Leucine-rich repeat</keyword>